<dbReference type="SUPFAM" id="SSF56601">
    <property type="entry name" value="beta-lactamase/transpeptidase-like"/>
    <property type="match status" value="1"/>
</dbReference>
<feature type="region of interest" description="Disordered" evidence="4">
    <location>
        <begin position="633"/>
        <end position="694"/>
    </location>
</feature>
<dbReference type="EMBL" id="JAQIBD010000003">
    <property type="protein sequence ID" value="MDM5272234.1"/>
    <property type="molecule type" value="Genomic_DNA"/>
</dbReference>
<evidence type="ECO:0000259" key="6">
    <source>
        <dbReference type="Pfam" id="PF00905"/>
    </source>
</evidence>
<evidence type="ECO:0000256" key="5">
    <source>
        <dbReference type="SAM" id="Phobius"/>
    </source>
</evidence>
<dbReference type="PANTHER" id="PTHR30627">
    <property type="entry name" value="PEPTIDOGLYCAN D,D-TRANSPEPTIDASE"/>
    <property type="match status" value="1"/>
</dbReference>
<evidence type="ECO:0000256" key="3">
    <source>
        <dbReference type="ARBA" id="ARBA00023136"/>
    </source>
</evidence>
<keyword evidence="2" id="KW-0378">Hydrolase</keyword>
<accession>A0ABT7QZG2</accession>
<feature type="compositionally biased region" description="Basic and acidic residues" evidence="4">
    <location>
        <begin position="684"/>
        <end position="694"/>
    </location>
</feature>
<gene>
    <name evidence="8" type="ORF">PGH07_08575</name>
</gene>
<feature type="transmembrane region" description="Helical" evidence="5">
    <location>
        <begin position="20"/>
        <end position="39"/>
    </location>
</feature>
<dbReference type="SUPFAM" id="SSF56519">
    <property type="entry name" value="Penicillin binding protein dimerisation domain"/>
    <property type="match status" value="1"/>
</dbReference>
<dbReference type="Gene3D" id="3.90.1310.10">
    <property type="entry name" value="Penicillin-binding protein 2a (Domain 2)"/>
    <property type="match status" value="1"/>
</dbReference>
<dbReference type="InterPro" id="IPR050515">
    <property type="entry name" value="Beta-lactam/transpept"/>
</dbReference>
<dbReference type="Gene3D" id="3.30.450.330">
    <property type="match status" value="1"/>
</dbReference>
<evidence type="ECO:0000313" key="8">
    <source>
        <dbReference type="EMBL" id="MDM5272234.1"/>
    </source>
</evidence>
<evidence type="ECO:0000256" key="4">
    <source>
        <dbReference type="SAM" id="MobiDB-lite"/>
    </source>
</evidence>
<keyword evidence="5" id="KW-0812">Transmembrane</keyword>
<evidence type="ECO:0000256" key="2">
    <source>
        <dbReference type="ARBA" id="ARBA00022645"/>
    </source>
</evidence>
<dbReference type="Gene3D" id="3.40.710.10">
    <property type="entry name" value="DD-peptidase/beta-lactamase superfamily"/>
    <property type="match status" value="1"/>
</dbReference>
<feature type="domain" description="Penicillin-binding protein transpeptidase" evidence="6">
    <location>
        <begin position="280"/>
        <end position="587"/>
    </location>
</feature>
<proteinExistence type="predicted"/>
<protein>
    <submittedName>
        <fullName evidence="8">Penicillin-binding protein 2</fullName>
    </submittedName>
</protein>
<dbReference type="Proteomes" id="UP001169069">
    <property type="component" value="Unassembled WGS sequence"/>
</dbReference>
<comment type="caution">
    <text evidence="8">The sequence shown here is derived from an EMBL/GenBank/DDBJ whole genome shotgun (WGS) entry which is preliminary data.</text>
</comment>
<organism evidence="8 9">
    <name type="scientific">Sulfurovum zhangzhouensis</name>
    <dbReference type="NCBI Taxonomy" id="3019067"/>
    <lineage>
        <taxon>Bacteria</taxon>
        <taxon>Pseudomonadati</taxon>
        <taxon>Campylobacterota</taxon>
        <taxon>Epsilonproteobacteria</taxon>
        <taxon>Campylobacterales</taxon>
        <taxon>Sulfurovaceae</taxon>
        <taxon>Sulfurovum</taxon>
    </lineage>
</organism>
<keyword evidence="5" id="KW-1133">Transmembrane helix</keyword>
<dbReference type="InterPro" id="IPR012338">
    <property type="entry name" value="Beta-lactam/transpept-like"/>
</dbReference>
<reference evidence="8" key="1">
    <citation type="submission" date="2023-01" db="EMBL/GenBank/DDBJ databases">
        <title>Sulfurovum sp. zt1-1 genome assembly.</title>
        <authorList>
            <person name="Wang J."/>
        </authorList>
    </citation>
    <scope>NUCLEOTIDE SEQUENCE</scope>
    <source>
        <strain evidence="8">Zt1-1</strain>
    </source>
</reference>
<keyword evidence="9" id="KW-1185">Reference proteome</keyword>
<evidence type="ECO:0000256" key="1">
    <source>
        <dbReference type="ARBA" id="ARBA00004370"/>
    </source>
</evidence>
<keyword evidence="2" id="KW-0121">Carboxypeptidase</keyword>
<name>A0ABT7QZG2_9BACT</name>
<feature type="compositionally biased region" description="Low complexity" evidence="4">
    <location>
        <begin position="634"/>
        <end position="650"/>
    </location>
</feature>
<sequence length="694" mass="77911">MKEAVNNRAIRERSNKVLTIFLLLVLLVVVFLMSVIHTIQSDRRIPSEHAKIHDRSLRGSIISADGYTLSYSQKTYQAVIRGASIKPEKRELFIKFFSIYSGIPIKAIQERFTDKKGRLITGNIVLSKELNAKSAMQLKELAHKLRKMDVFQWVENGNGVKVLYGLDIIENGESRRFPLKDILSPTLGYVGDRQEGRYIRPQGKKGLERKYEEHITSKKNGYFQGKRDVIGTVIHDKNSMKIKRIDGLDLHLNIPLALQRHIEIMLDAMKTQLDADEIIVGVMKSDTGELLSLASSERFDPSHITQKDIPALNPKFAEYPYEAGSVLKPLTLSIALSHGVITPRTMINTENGKMKIGKFTIRDDDKFESLDAAGIIIHSSNIGSSKISWKLTGKEFRDGLLAFGVARPSGIDLSRDLPGSLKPLYLLNHELHRASTSYGYGMQITFAQLFKAYSAFNNGGIAVTPRIVSYLEDAKGNHYTLEPEVPDLHAIDPKTAQTVHDILIRVVQEGTGVKAKYPGLEIGGKTGTAHIARKGHYLREYHSSFYGFANDKEGNKYTIGVLVIKAKKYRKYFASLSAVPTFRNIVEILVDQNYLKPDPDASEQIATNEMLYQIEENEPSLPETPEDIETVANKPASSQVKPSSSTSKPKNTITDLFKLKEKPQQSQPKPYVEPVQQPLPVKDNNPHKLFEDLF</sequence>
<dbReference type="InterPro" id="IPR001460">
    <property type="entry name" value="PCN-bd_Tpept"/>
</dbReference>
<feature type="domain" description="Penicillin-binding protein dimerisation" evidence="7">
    <location>
        <begin position="56"/>
        <end position="234"/>
    </location>
</feature>
<comment type="subcellular location">
    <subcellularLocation>
        <location evidence="1">Membrane</location>
    </subcellularLocation>
</comment>
<dbReference type="InterPro" id="IPR036138">
    <property type="entry name" value="PBP_dimer_sf"/>
</dbReference>
<keyword evidence="3 5" id="KW-0472">Membrane</keyword>
<evidence type="ECO:0000313" key="9">
    <source>
        <dbReference type="Proteomes" id="UP001169069"/>
    </source>
</evidence>
<evidence type="ECO:0000259" key="7">
    <source>
        <dbReference type="Pfam" id="PF03717"/>
    </source>
</evidence>
<dbReference type="RefSeq" id="WP_289414018.1">
    <property type="nucleotide sequence ID" value="NZ_JAQIBD010000003.1"/>
</dbReference>
<dbReference type="InterPro" id="IPR005311">
    <property type="entry name" value="PBP_dimer"/>
</dbReference>
<dbReference type="Pfam" id="PF03717">
    <property type="entry name" value="PBP_dimer"/>
    <property type="match status" value="1"/>
</dbReference>
<dbReference type="Pfam" id="PF00905">
    <property type="entry name" value="Transpeptidase"/>
    <property type="match status" value="1"/>
</dbReference>
<keyword evidence="2" id="KW-0645">Protease</keyword>
<dbReference type="PANTHER" id="PTHR30627:SF1">
    <property type="entry name" value="PEPTIDOGLYCAN D,D-TRANSPEPTIDASE FTSI"/>
    <property type="match status" value="1"/>
</dbReference>